<keyword evidence="1" id="KW-0812">Transmembrane</keyword>
<comment type="caution">
    <text evidence="2">The sequence shown here is derived from an EMBL/GenBank/DDBJ whole genome shotgun (WGS) entry which is preliminary data.</text>
</comment>
<accession>A0A2H0TEQ6</accession>
<dbReference type="InterPro" id="IPR045584">
    <property type="entry name" value="Pilin-like"/>
</dbReference>
<proteinExistence type="predicted"/>
<dbReference type="InterPro" id="IPR012902">
    <property type="entry name" value="N_methyl_site"/>
</dbReference>
<name>A0A2H0TEQ6_9BACT</name>
<evidence type="ECO:0008006" key="4">
    <source>
        <dbReference type="Google" id="ProtNLM"/>
    </source>
</evidence>
<sequence length="219" mass="24093">MADLIKNEVFSDMINKSKNKNFAGSCPWFFVRADEGKGFTLVEMIVAVGLFIVVVTLILTSVLGVIDFQRKAVAVQNAQNNLNFALEIASKEIRTGFNYYCGFSAFDIPAGGAIDIIPRSCSGGGAAITFTNYKLDKITYRFLSGRIERIVNDLQILVLTSNNVDIDPDISKFFVIGAEDIGVSQPRVTIVLKATSGYKDKTKEIFNLQTTISQLLINK</sequence>
<gene>
    <name evidence="2" type="ORF">COU46_03585</name>
</gene>
<protein>
    <recommendedName>
        <fullName evidence="4">Prepilin-type N-terminal cleavage/methylation domain-containing protein</fullName>
    </recommendedName>
</protein>
<evidence type="ECO:0000313" key="3">
    <source>
        <dbReference type="Proteomes" id="UP000229383"/>
    </source>
</evidence>
<dbReference type="EMBL" id="PFCN01000040">
    <property type="protein sequence ID" value="PIR70048.1"/>
    <property type="molecule type" value="Genomic_DNA"/>
</dbReference>
<reference evidence="3" key="1">
    <citation type="submission" date="2017-09" db="EMBL/GenBank/DDBJ databases">
        <title>Depth-based differentiation of microbial function through sediment-hosted aquifers and enrichment of novel symbionts in the deep terrestrial subsurface.</title>
        <authorList>
            <person name="Probst A.J."/>
            <person name="Ladd B."/>
            <person name="Jarett J.K."/>
            <person name="Geller-Mcgrath D.E."/>
            <person name="Sieber C.M.K."/>
            <person name="Emerson J.B."/>
            <person name="Anantharaman K."/>
            <person name="Thomas B.C."/>
            <person name="Malmstrom R."/>
            <person name="Stieglmeier M."/>
            <person name="Klingl A."/>
            <person name="Woyke T."/>
            <person name="Ryan C.M."/>
            <person name="Banfield J.F."/>
        </authorList>
    </citation>
    <scope>NUCLEOTIDE SEQUENCE [LARGE SCALE GENOMIC DNA]</scope>
</reference>
<dbReference type="PROSITE" id="PS00409">
    <property type="entry name" value="PROKAR_NTER_METHYL"/>
    <property type="match status" value="1"/>
</dbReference>
<keyword evidence="1" id="KW-0472">Membrane</keyword>
<keyword evidence="1" id="KW-1133">Transmembrane helix</keyword>
<evidence type="ECO:0000256" key="1">
    <source>
        <dbReference type="SAM" id="Phobius"/>
    </source>
</evidence>
<dbReference type="SUPFAM" id="SSF54523">
    <property type="entry name" value="Pili subunits"/>
    <property type="match status" value="1"/>
</dbReference>
<feature type="transmembrane region" description="Helical" evidence="1">
    <location>
        <begin position="44"/>
        <end position="66"/>
    </location>
</feature>
<evidence type="ECO:0000313" key="2">
    <source>
        <dbReference type="EMBL" id="PIR70048.1"/>
    </source>
</evidence>
<dbReference type="AlphaFoldDB" id="A0A2H0TEQ6"/>
<organism evidence="2 3">
    <name type="scientific">Candidatus Niyogibacteria bacterium CG10_big_fil_rev_8_21_14_0_10_42_19</name>
    <dbReference type="NCBI Taxonomy" id="1974725"/>
    <lineage>
        <taxon>Bacteria</taxon>
        <taxon>Candidatus Niyogiibacteriota</taxon>
    </lineage>
</organism>
<dbReference type="Proteomes" id="UP000229383">
    <property type="component" value="Unassembled WGS sequence"/>
</dbReference>